<keyword evidence="1" id="KW-0812">Transmembrane</keyword>
<dbReference type="Proteomes" id="UP000320735">
    <property type="component" value="Unassembled WGS sequence"/>
</dbReference>
<protein>
    <submittedName>
        <fullName evidence="3">CAAX amino terminal protease self-immunity</fullName>
    </submittedName>
</protein>
<feature type="transmembrane region" description="Helical" evidence="1">
    <location>
        <begin position="47"/>
        <end position="70"/>
    </location>
</feature>
<reference evidence="3 4" key="1">
    <citation type="submission" date="2019-02" db="EMBL/GenBank/DDBJ databases">
        <title>Deep-cultivation of Planctomycetes and their phenomic and genomic characterization uncovers novel biology.</title>
        <authorList>
            <person name="Wiegand S."/>
            <person name="Jogler M."/>
            <person name="Boedeker C."/>
            <person name="Pinto D."/>
            <person name="Vollmers J."/>
            <person name="Rivas-Marin E."/>
            <person name="Kohn T."/>
            <person name="Peeters S.H."/>
            <person name="Heuer A."/>
            <person name="Rast P."/>
            <person name="Oberbeckmann S."/>
            <person name="Bunk B."/>
            <person name="Jeske O."/>
            <person name="Meyerdierks A."/>
            <person name="Storesund J.E."/>
            <person name="Kallscheuer N."/>
            <person name="Luecker S."/>
            <person name="Lage O.M."/>
            <person name="Pohl T."/>
            <person name="Merkel B.J."/>
            <person name="Hornburger P."/>
            <person name="Mueller R.-W."/>
            <person name="Bruemmer F."/>
            <person name="Labrenz M."/>
            <person name="Spormann A.M."/>
            <person name="Op Den Camp H."/>
            <person name="Overmann J."/>
            <person name="Amann R."/>
            <person name="Jetten M.S.M."/>
            <person name="Mascher T."/>
            <person name="Medema M.H."/>
            <person name="Devos D.P."/>
            <person name="Kaster A.-K."/>
            <person name="Ovreas L."/>
            <person name="Rohde M."/>
            <person name="Galperin M.Y."/>
            <person name="Jogler C."/>
        </authorList>
    </citation>
    <scope>NUCLEOTIDE SEQUENCE [LARGE SCALE GENOMIC DNA]</scope>
    <source>
        <strain evidence="3 4">CA54</strain>
    </source>
</reference>
<feature type="transmembrane region" description="Helical" evidence="1">
    <location>
        <begin position="180"/>
        <end position="198"/>
    </location>
</feature>
<evidence type="ECO:0000256" key="1">
    <source>
        <dbReference type="SAM" id="Phobius"/>
    </source>
</evidence>
<evidence type="ECO:0000313" key="4">
    <source>
        <dbReference type="Proteomes" id="UP000320735"/>
    </source>
</evidence>
<dbReference type="AlphaFoldDB" id="A0A5C6BIX8"/>
<feature type="transmembrane region" description="Helical" evidence="1">
    <location>
        <begin position="82"/>
        <end position="101"/>
    </location>
</feature>
<organism evidence="3 4">
    <name type="scientific">Symmachiella macrocystis</name>
    <dbReference type="NCBI Taxonomy" id="2527985"/>
    <lineage>
        <taxon>Bacteria</taxon>
        <taxon>Pseudomonadati</taxon>
        <taxon>Planctomycetota</taxon>
        <taxon>Planctomycetia</taxon>
        <taxon>Planctomycetales</taxon>
        <taxon>Planctomycetaceae</taxon>
        <taxon>Symmachiella</taxon>
    </lineage>
</organism>
<dbReference type="InterPro" id="IPR003675">
    <property type="entry name" value="Rce1/LyrA-like_dom"/>
</dbReference>
<dbReference type="GO" id="GO:0006508">
    <property type="term" value="P:proteolysis"/>
    <property type="evidence" value="ECO:0007669"/>
    <property type="project" value="UniProtKB-KW"/>
</dbReference>
<dbReference type="PANTHER" id="PTHR43592:SF15">
    <property type="entry name" value="CAAX AMINO TERMINAL PROTEASE FAMILY PROTEIN"/>
    <property type="match status" value="1"/>
</dbReference>
<feature type="domain" description="CAAX prenyl protease 2/Lysostaphin resistance protein A-like" evidence="2">
    <location>
        <begin position="132"/>
        <end position="214"/>
    </location>
</feature>
<evidence type="ECO:0000313" key="3">
    <source>
        <dbReference type="EMBL" id="TWU11970.1"/>
    </source>
</evidence>
<dbReference type="GO" id="GO:0004175">
    <property type="term" value="F:endopeptidase activity"/>
    <property type="evidence" value="ECO:0007669"/>
    <property type="project" value="UniProtKB-ARBA"/>
</dbReference>
<evidence type="ECO:0000259" key="2">
    <source>
        <dbReference type="Pfam" id="PF02517"/>
    </source>
</evidence>
<dbReference type="PANTHER" id="PTHR43592">
    <property type="entry name" value="CAAX AMINO TERMINAL PROTEASE"/>
    <property type="match status" value="1"/>
</dbReference>
<comment type="caution">
    <text evidence="3">The sequence shown here is derived from an EMBL/GenBank/DDBJ whole genome shotgun (WGS) entry which is preliminary data.</text>
</comment>
<keyword evidence="3" id="KW-0645">Protease</keyword>
<keyword evidence="1" id="KW-0472">Membrane</keyword>
<keyword evidence="1" id="KW-1133">Transmembrane helix</keyword>
<dbReference type="EMBL" id="SJPP01000001">
    <property type="protein sequence ID" value="TWU11970.1"/>
    <property type="molecule type" value="Genomic_DNA"/>
</dbReference>
<name>A0A5C6BIX8_9PLAN</name>
<dbReference type="Pfam" id="PF02517">
    <property type="entry name" value="Rce1-like"/>
    <property type="match status" value="1"/>
</dbReference>
<keyword evidence="3" id="KW-0378">Hydrolase</keyword>
<accession>A0A5C6BIX8</accession>
<dbReference type="GO" id="GO:0080120">
    <property type="term" value="P:CAAX-box protein maturation"/>
    <property type="evidence" value="ECO:0007669"/>
    <property type="project" value="UniProtKB-ARBA"/>
</dbReference>
<feature type="transmembrane region" description="Helical" evidence="1">
    <location>
        <begin position="150"/>
        <end position="174"/>
    </location>
</feature>
<proteinExistence type="predicted"/>
<gene>
    <name evidence="3" type="ORF">CA54_07860</name>
</gene>
<keyword evidence="4" id="KW-1185">Reference proteome</keyword>
<sequence>MLFRGEMHYRRASITDFTTLLFDDTELTDHFAELLTTMEQDSDRNSFLAMAALFEGGLVVVALALGWVFGVPPLESLDWDPWAVLWGLAGVVPLYAGFVIFDRYPVGPLRTIKETLNDLLGPIFARCSKADLAVVAILAGVGEEVLFRGLLLPLTGGGSFVVGLLISSLLFGLAHAVTTTYVILAALAGLFFGLQWHYTGNLMAPIISHAVYDYLAFVKIARDFRASTPEYPPQILDGDP</sequence>